<dbReference type="Proteomes" id="UP000015106">
    <property type="component" value="Chromosome 4"/>
</dbReference>
<dbReference type="Gramene" id="TuG1812G0400001951.01.T01">
    <property type="protein sequence ID" value="TuG1812G0400001951.01.T01"/>
    <property type="gene ID" value="TuG1812G0400001951.01"/>
</dbReference>
<reference evidence="1" key="3">
    <citation type="submission" date="2022-06" db="UniProtKB">
        <authorList>
            <consortium name="EnsemblPlants"/>
        </authorList>
    </citation>
    <scope>IDENTIFICATION</scope>
</reference>
<organism evidence="1 2">
    <name type="scientific">Triticum urartu</name>
    <name type="common">Red wild einkorn</name>
    <name type="synonym">Crithodium urartu</name>
    <dbReference type="NCBI Taxonomy" id="4572"/>
    <lineage>
        <taxon>Eukaryota</taxon>
        <taxon>Viridiplantae</taxon>
        <taxon>Streptophyta</taxon>
        <taxon>Embryophyta</taxon>
        <taxon>Tracheophyta</taxon>
        <taxon>Spermatophyta</taxon>
        <taxon>Magnoliopsida</taxon>
        <taxon>Liliopsida</taxon>
        <taxon>Poales</taxon>
        <taxon>Poaceae</taxon>
        <taxon>BOP clade</taxon>
        <taxon>Pooideae</taxon>
        <taxon>Triticodae</taxon>
        <taxon>Triticeae</taxon>
        <taxon>Triticinae</taxon>
        <taxon>Triticum</taxon>
    </lineage>
</organism>
<reference evidence="2" key="1">
    <citation type="journal article" date="2013" name="Nature">
        <title>Draft genome of the wheat A-genome progenitor Triticum urartu.</title>
        <authorList>
            <person name="Ling H.Q."/>
            <person name="Zhao S."/>
            <person name="Liu D."/>
            <person name="Wang J."/>
            <person name="Sun H."/>
            <person name="Zhang C."/>
            <person name="Fan H."/>
            <person name="Li D."/>
            <person name="Dong L."/>
            <person name="Tao Y."/>
            <person name="Gao C."/>
            <person name="Wu H."/>
            <person name="Li Y."/>
            <person name="Cui Y."/>
            <person name="Guo X."/>
            <person name="Zheng S."/>
            <person name="Wang B."/>
            <person name="Yu K."/>
            <person name="Liang Q."/>
            <person name="Yang W."/>
            <person name="Lou X."/>
            <person name="Chen J."/>
            <person name="Feng M."/>
            <person name="Jian J."/>
            <person name="Zhang X."/>
            <person name="Luo G."/>
            <person name="Jiang Y."/>
            <person name="Liu J."/>
            <person name="Wang Z."/>
            <person name="Sha Y."/>
            <person name="Zhang B."/>
            <person name="Wu H."/>
            <person name="Tang D."/>
            <person name="Shen Q."/>
            <person name="Xue P."/>
            <person name="Zou S."/>
            <person name="Wang X."/>
            <person name="Liu X."/>
            <person name="Wang F."/>
            <person name="Yang Y."/>
            <person name="An X."/>
            <person name="Dong Z."/>
            <person name="Zhang K."/>
            <person name="Zhang X."/>
            <person name="Luo M.C."/>
            <person name="Dvorak J."/>
            <person name="Tong Y."/>
            <person name="Wang J."/>
            <person name="Yang H."/>
            <person name="Li Z."/>
            <person name="Wang D."/>
            <person name="Zhang A."/>
            <person name="Wang J."/>
        </authorList>
    </citation>
    <scope>NUCLEOTIDE SEQUENCE</scope>
    <source>
        <strain evidence="2">cv. G1812</strain>
    </source>
</reference>
<proteinExistence type="predicted"/>
<evidence type="ECO:0000313" key="1">
    <source>
        <dbReference type="EnsemblPlants" id="TuG1812G0400001951.01.T01"/>
    </source>
</evidence>
<reference evidence="1" key="2">
    <citation type="submission" date="2018-03" db="EMBL/GenBank/DDBJ databases">
        <title>The Triticum urartu genome reveals the dynamic nature of wheat genome evolution.</title>
        <authorList>
            <person name="Ling H."/>
            <person name="Ma B."/>
            <person name="Shi X."/>
            <person name="Liu H."/>
            <person name="Dong L."/>
            <person name="Sun H."/>
            <person name="Cao Y."/>
            <person name="Gao Q."/>
            <person name="Zheng S."/>
            <person name="Li Y."/>
            <person name="Yu Y."/>
            <person name="Du H."/>
            <person name="Qi M."/>
            <person name="Li Y."/>
            <person name="Yu H."/>
            <person name="Cui Y."/>
            <person name="Wang N."/>
            <person name="Chen C."/>
            <person name="Wu H."/>
            <person name="Zhao Y."/>
            <person name="Zhang J."/>
            <person name="Li Y."/>
            <person name="Zhou W."/>
            <person name="Zhang B."/>
            <person name="Hu W."/>
            <person name="Eijk M."/>
            <person name="Tang J."/>
            <person name="Witsenboer H."/>
            <person name="Zhao S."/>
            <person name="Li Z."/>
            <person name="Zhang A."/>
            <person name="Wang D."/>
            <person name="Liang C."/>
        </authorList>
    </citation>
    <scope>NUCLEOTIDE SEQUENCE [LARGE SCALE GENOMIC DNA]</scope>
    <source>
        <strain evidence="1">cv. G1812</strain>
    </source>
</reference>
<sequence>MIDSSTLIIDDCQDKQICTAHMLIARSRVKLLLDRSTSCFGFFF</sequence>
<dbReference type="AlphaFoldDB" id="A0A8R7U6A6"/>
<protein>
    <submittedName>
        <fullName evidence="1">Uncharacterized protein</fullName>
    </submittedName>
</protein>
<name>A0A8R7U6A6_TRIUA</name>
<dbReference type="EnsemblPlants" id="TuG1812G0400001951.01.T01">
    <property type="protein sequence ID" value="TuG1812G0400001951.01.T01"/>
    <property type="gene ID" value="TuG1812G0400001951.01"/>
</dbReference>
<keyword evidence="2" id="KW-1185">Reference proteome</keyword>
<evidence type="ECO:0000313" key="2">
    <source>
        <dbReference type="Proteomes" id="UP000015106"/>
    </source>
</evidence>
<accession>A0A8R7U6A6</accession>